<reference evidence="6" key="1">
    <citation type="journal article" date="2019" name="Int. J. Syst. Evol. Microbiol.">
        <title>The Global Catalogue of Microorganisms (GCM) 10K type strain sequencing project: providing services to taxonomists for standard genome sequencing and annotation.</title>
        <authorList>
            <consortium name="The Broad Institute Genomics Platform"/>
            <consortium name="The Broad Institute Genome Sequencing Center for Infectious Disease"/>
            <person name="Wu L."/>
            <person name="Ma J."/>
        </authorList>
    </citation>
    <scope>NUCLEOTIDE SEQUENCE [LARGE SCALE GENOMIC DNA]</scope>
    <source>
        <strain evidence="6">SYNS20</strain>
    </source>
</reference>
<feature type="transmembrane region" description="Helical" evidence="2">
    <location>
        <begin position="458"/>
        <end position="478"/>
    </location>
</feature>
<proteinExistence type="predicted"/>
<feature type="chain" id="PRO_5045614725" evidence="3">
    <location>
        <begin position="32"/>
        <end position="484"/>
    </location>
</feature>
<feature type="region of interest" description="Disordered" evidence="1">
    <location>
        <begin position="153"/>
        <end position="243"/>
    </location>
</feature>
<feature type="region of interest" description="Disordered" evidence="1">
    <location>
        <begin position="408"/>
        <end position="440"/>
    </location>
</feature>
<dbReference type="InterPro" id="IPR007331">
    <property type="entry name" value="Htaa"/>
</dbReference>
<dbReference type="Proteomes" id="UP001596523">
    <property type="component" value="Unassembled WGS sequence"/>
</dbReference>
<feature type="signal peptide" evidence="3">
    <location>
        <begin position="1"/>
        <end position="31"/>
    </location>
</feature>
<feature type="domain" description="Htaa" evidence="4">
    <location>
        <begin position="40"/>
        <end position="166"/>
    </location>
</feature>
<keyword evidence="2" id="KW-0472">Membrane</keyword>
<evidence type="ECO:0000256" key="2">
    <source>
        <dbReference type="SAM" id="Phobius"/>
    </source>
</evidence>
<dbReference type="RefSeq" id="WP_381839027.1">
    <property type="nucleotide sequence ID" value="NZ_JBHTCF010000024.1"/>
</dbReference>
<keyword evidence="2" id="KW-1133">Transmembrane helix</keyword>
<keyword evidence="2" id="KW-0812">Transmembrane</keyword>
<feature type="compositionally biased region" description="Low complexity" evidence="1">
    <location>
        <begin position="205"/>
        <end position="242"/>
    </location>
</feature>
<dbReference type="EMBL" id="JBHTCF010000024">
    <property type="protein sequence ID" value="MFC7309775.1"/>
    <property type="molecule type" value="Genomic_DNA"/>
</dbReference>
<feature type="compositionally biased region" description="Gly residues" evidence="1">
    <location>
        <begin position="412"/>
        <end position="440"/>
    </location>
</feature>
<dbReference type="Pfam" id="PF04213">
    <property type="entry name" value="HtaA"/>
    <property type="match status" value="2"/>
</dbReference>
<evidence type="ECO:0000313" key="6">
    <source>
        <dbReference type="Proteomes" id="UP001596523"/>
    </source>
</evidence>
<feature type="domain" description="Htaa" evidence="4">
    <location>
        <begin position="245"/>
        <end position="402"/>
    </location>
</feature>
<evidence type="ECO:0000259" key="4">
    <source>
        <dbReference type="Pfam" id="PF04213"/>
    </source>
</evidence>
<keyword evidence="3" id="KW-0732">Signal</keyword>
<evidence type="ECO:0000313" key="5">
    <source>
        <dbReference type="EMBL" id="MFC7309775.1"/>
    </source>
</evidence>
<accession>A0ABW2JWL1</accession>
<comment type="caution">
    <text evidence="5">The sequence shown here is derived from an EMBL/GenBank/DDBJ whole genome shotgun (WGS) entry which is preliminary data.</text>
</comment>
<sequence>MAALRRPIALAAATAVALGATALAVAGPASAAEVPLKDYELTWGIKESYRSYVTGMAAGEIKTADGAEQAADNGPFTFTKGEGTYDSGSHTVDLAFKGGVTFTSKLHGFEVALSDVQFDSAAKKVTADVTKGGKTQQDVPFAEVTVDRAMKDMPTKLTKEADEALGGGGRYTGADGDPLTVAQHTPAPSPTAEPTDEPTAPPTGKPTGKPTATPSASVTPSASASPSTPSASAPKPSSGTGAVVDGSLSWGLKESFRKYIAAGGEVRTAGGAKQLSGGSGYEFPYAKADLDSGAKKLDASFGGSVRFLYKAHGIDMKFGDIKVETNGAKGTLLVDVTTPKGTNDDVAFATLDLSKASYTAKDDVVLLDKVPAKFTAAGAEQFANETTGSMYKAGDPIDPVTVALSLSEGAQLPGGGSGSGTGGGTGSDGGTTGGGSVGGSVGGGSGSLAATGSDVPTGALLGAAGAVVAAGAGVVYAARRRGTA</sequence>
<gene>
    <name evidence="5" type="ORF">ACFQVC_36865</name>
</gene>
<name>A0ABW2JWL1_9ACTN</name>
<protein>
    <submittedName>
        <fullName evidence="5">HtaA domain-containing protein</fullName>
    </submittedName>
</protein>
<evidence type="ECO:0000256" key="1">
    <source>
        <dbReference type="SAM" id="MobiDB-lite"/>
    </source>
</evidence>
<evidence type="ECO:0000256" key="3">
    <source>
        <dbReference type="SAM" id="SignalP"/>
    </source>
</evidence>
<feature type="compositionally biased region" description="Basic and acidic residues" evidence="1">
    <location>
        <begin position="153"/>
        <end position="162"/>
    </location>
</feature>
<organism evidence="5 6">
    <name type="scientific">Streptomyces monticola</name>
    <dbReference type="NCBI Taxonomy" id="2666263"/>
    <lineage>
        <taxon>Bacteria</taxon>
        <taxon>Bacillati</taxon>
        <taxon>Actinomycetota</taxon>
        <taxon>Actinomycetes</taxon>
        <taxon>Kitasatosporales</taxon>
        <taxon>Streptomycetaceae</taxon>
        <taxon>Streptomyces</taxon>
    </lineage>
</organism>
<keyword evidence="6" id="KW-1185">Reference proteome</keyword>